<keyword evidence="2" id="KW-1185">Reference proteome</keyword>
<evidence type="ECO:0000313" key="2">
    <source>
        <dbReference type="Proteomes" id="UP000204502"/>
    </source>
</evidence>
<sequence>MNNTLNKPSNIQQALREIREMGLTIHEDNRSVTPTTEKAQELADRYYIDVPYILGNVPSGSDSLRYIDYDIMFTSIESIAGGISKTAYKQLHDIADEVFRESVHTFIQAVKEQTNIPTGIQEELSEVILEWEESLLEELENYIDELQ</sequence>
<dbReference type="EMBL" id="KU253712">
    <property type="protein sequence ID" value="AMB18809.1"/>
    <property type="molecule type" value="Genomic_DNA"/>
</dbReference>
<dbReference type="KEGG" id="vg:28801888"/>
<proteinExistence type="predicted"/>
<dbReference type="Proteomes" id="UP000204502">
    <property type="component" value="Segment"/>
</dbReference>
<gene>
    <name evidence="1" type="ORF">Eldridge_0229</name>
</gene>
<dbReference type="RefSeq" id="YP_009274933.1">
    <property type="nucleotide sequence ID" value="NC_030920.1"/>
</dbReference>
<organism evidence="1 2">
    <name type="scientific">Bacillus phage Eldridge</name>
    <dbReference type="NCBI Taxonomy" id="1776293"/>
    <lineage>
        <taxon>Viruses</taxon>
        <taxon>Duplodnaviria</taxon>
        <taxon>Heunggongvirae</taxon>
        <taxon>Uroviricota</taxon>
        <taxon>Caudoviricetes</taxon>
        <taxon>Herelleviridae</taxon>
        <taxon>Bastillevirinae</taxon>
        <taxon>Eldridgevirus</taxon>
        <taxon>Eldridgevirus eldridge</taxon>
    </lineage>
</organism>
<protein>
    <submittedName>
        <fullName evidence="1">Uncharacterized protein</fullName>
    </submittedName>
</protein>
<evidence type="ECO:0000313" key="1">
    <source>
        <dbReference type="EMBL" id="AMB18809.1"/>
    </source>
</evidence>
<reference evidence="1 2" key="1">
    <citation type="journal article" date="2016" name="Genome Announc.">
        <title>Complete Genome Sequence of Bacillus megaterium Bacteriophage Eldridge.</title>
        <authorList>
            <person name="Reveille A.M."/>
            <person name="Eldridge K.A."/>
            <person name="Temple L.M."/>
        </authorList>
    </citation>
    <scope>NUCLEOTIDE SEQUENCE [LARGE SCALE GENOMIC DNA]</scope>
</reference>
<dbReference type="GeneID" id="28801888"/>
<accession>A0A0Y0AJF4</accession>
<name>A0A0Y0AJF4_9CAUD</name>